<reference evidence="1" key="1">
    <citation type="submission" date="2021-01" db="EMBL/GenBank/DDBJ databases">
        <authorList>
            <consortium name="Genoscope - CEA"/>
            <person name="William W."/>
        </authorList>
    </citation>
    <scope>NUCLEOTIDE SEQUENCE</scope>
</reference>
<proteinExistence type="predicted"/>
<dbReference type="PANTHER" id="PTHR33912">
    <property type="entry name" value="OS01G0939400 PROTEIN"/>
    <property type="match status" value="1"/>
</dbReference>
<name>A0A816YHJ2_BRANA</name>
<dbReference type="PANTHER" id="PTHR33912:SF2">
    <property type="entry name" value="PUTATIVE-RELATED"/>
    <property type="match status" value="1"/>
</dbReference>
<accession>A0A816YHJ2</accession>
<dbReference type="InterPro" id="IPR040381">
    <property type="entry name" value="At4g14450-like"/>
</dbReference>
<dbReference type="Proteomes" id="UP001295469">
    <property type="component" value="Chromosome A07"/>
</dbReference>
<gene>
    <name evidence="1" type="ORF">DARMORV10_A07P09330.1</name>
</gene>
<sequence length="168" mass="18820">MHDTRTRLFIYITHAHESLRLTYQNSIFSLRSLRTNHKSHFSFQVGYLVLFFNTRLVRSLIMSTTMKTPVCSSGSGNQRQPSRLQKRPPALKIVPAPANNWKTAIPLLSPLALSPDSPVYQPSVENPTKAAAVAPAVEKTPVFKTWQHPAAPFCYETSSTFVPPFVPV</sequence>
<organism evidence="1">
    <name type="scientific">Brassica napus</name>
    <name type="common">Rape</name>
    <dbReference type="NCBI Taxonomy" id="3708"/>
    <lineage>
        <taxon>Eukaryota</taxon>
        <taxon>Viridiplantae</taxon>
        <taxon>Streptophyta</taxon>
        <taxon>Embryophyta</taxon>
        <taxon>Tracheophyta</taxon>
        <taxon>Spermatophyta</taxon>
        <taxon>Magnoliopsida</taxon>
        <taxon>eudicotyledons</taxon>
        <taxon>Gunneridae</taxon>
        <taxon>Pentapetalae</taxon>
        <taxon>rosids</taxon>
        <taxon>malvids</taxon>
        <taxon>Brassicales</taxon>
        <taxon>Brassicaceae</taxon>
        <taxon>Brassiceae</taxon>
        <taxon>Brassica</taxon>
    </lineage>
</organism>
<protein>
    <submittedName>
        <fullName evidence="1">(rape) hypothetical protein</fullName>
    </submittedName>
</protein>
<dbReference type="KEGG" id="bna:106356265"/>
<dbReference type="AlphaFoldDB" id="A0A816YHJ2"/>
<evidence type="ECO:0000313" key="1">
    <source>
        <dbReference type="EMBL" id="CAF2159252.1"/>
    </source>
</evidence>
<dbReference type="OrthoDB" id="673645at2759"/>
<dbReference type="EMBL" id="HG994361">
    <property type="protein sequence ID" value="CAF2159252.1"/>
    <property type="molecule type" value="Genomic_DNA"/>
</dbReference>